<proteinExistence type="predicted"/>
<reference evidence="1" key="1">
    <citation type="journal article" date="2023" name="Microbiol. Spectr.">
        <title>Whole-genome sequencing provides insights into a novel species: Providencia hangzhouensis associated with urinary tract infections.</title>
        <authorList>
            <person name="Dong X."/>
            <person name="Yu Y."/>
            <person name="Liu J."/>
            <person name="Cao D."/>
            <person name="Xiang Y."/>
            <person name="Bi K."/>
            <person name="Yuan X."/>
            <person name="Li S."/>
            <person name="Wu T."/>
            <person name="Zhang Y."/>
        </authorList>
    </citation>
    <scope>NUCLEOTIDE SEQUENCE</scope>
    <source>
        <strain evidence="1">PR-310</strain>
    </source>
</reference>
<organism evidence="1 2">
    <name type="scientific">Providencia hangzhouensis</name>
    <dbReference type="NCBI Taxonomy" id="3031799"/>
    <lineage>
        <taxon>Bacteria</taxon>
        <taxon>Pseudomonadati</taxon>
        <taxon>Pseudomonadota</taxon>
        <taxon>Gammaproteobacteria</taxon>
        <taxon>Enterobacterales</taxon>
        <taxon>Morganellaceae</taxon>
        <taxon>Providencia</taxon>
    </lineage>
</organism>
<evidence type="ECO:0000313" key="1">
    <source>
        <dbReference type="EMBL" id="WNK22519.1"/>
    </source>
</evidence>
<dbReference type="EMBL" id="CP135052">
    <property type="protein sequence ID" value="WNK22519.1"/>
    <property type="molecule type" value="Genomic_DNA"/>
</dbReference>
<sequence>MTHEEKVKFLFEQTMKTICTKRGEHTTLPNIEFDFPIIYPVLEKLLNEKLQEK</sequence>
<protein>
    <submittedName>
        <fullName evidence="1">Uncharacterized protein</fullName>
    </submittedName>
</protein>
<name>A0ABY9Z531_9GAMM</name>
<evidence type="ECO:0000313" key="2">
    <source>
        <dbReference type="Proteomes" id="UP001163184"/>
    </source>
</evidence>
<gene>
    <name evidence="1" type="ORF">PZ638_11125</name>
</gene>
<accession>A0ABY9Z531</accession>
<dbReference type="GeneID" id="92275018"/>
<dbReference type="Proteomes" id="UP001163184">
    <property type="component" value="Chromosome"/>
</dbReference>
<dbReference type="RefSeq" id="WP_153673441.1">
    <property type="nucleotide sequence ID" value="NZ_CP135052.1"/>
</dbReference>
<keyword evidence="2" id="KW-1185">Reference proteome</keyword>